<reference evidence="1 2" key="1">
    <citation type="submission" date="2018-06" db="EMBL/GenBank/DDBJ databases">
        <authorList>
            <consortium name="Pathogen Informatics"/>
            <person name="Doyle S."/>
        </authorList>
    </citation>
    <scope>NUCLEOTIDE SEQUENCE [LARGE SCALE GENOMIC DNA]</scope>
    <source>
        <strain evidence="1 2">NCTC12877</strain>
    </source>
</reference>
<evidence type="ECO:0000313" key="1">
    <source>
        <dbReference type="EMBL" id="STZ07721.1"/>
    </source>
</evidence>
<sequence length="109" mass="12903">MYSIYVFLKNGSNIELFLGSATSLSFVYQPAKLLELNLIYEFNEERDLNSVDDFSEFIEQIRQIVDFWKGENNYVNHNRPDSDFINRLSCFYNRIKDLSLHEISSISIF</sequence>
<proteinExistence type="predicted"/>
<dbReference type="STRING" id="1122244.GCA_000426885_02449"/>
<accession>A0A378QZA8</accession>
<dbReference type="AlphaFoldDB" id="A0A378QZA8"/>
<dbReference type="EMBL" id="UGQB01000004">
    <property type="protein sequence ID" value="STZ07721.1"/>
    <property type="molecule type" value="Genomic_DNA"/>
</dbReference>
<protein>
    <submittedName>
        <fullName evidence="1">Uncharacterized protein</fullName>
    </submittedName>
</protein>
<evidence type="ECO:0000313" key="2">
    <source>
        <dbReference type="Proteomes" id="UP000254065"/>
    </source>
</evidence>
<organism evidence="1 2">
    <name type="scientific">Moraxella caprae</name>
    <dbReference type="NCBI Taxonomy" id="90240"/>
    <lineage>
        <taxon>Bacteria</taxon>
        <taxon>Pseudomonadati</taxon>
        <taxon>Pseudomonadota</taxon>
        <taxon>Gammaproteobacteria</taxon>
        <taxon>Moraxellales</taxon>
        <taxon>Moraxellaceae</taxon>
        <taxon>Moraxella</taxon>
    </lineage>
</organism>
<keyword evidence="2" id="KW-1185">Reference proteome</keyword>
<dbReference type="Proteomes" id="UP000254065">
    <property type="component" value="Unassembled WGS sequence"/>
</dbReference>
<dbReference type="RefSeq" id="WP_029103784.1">
    <property type="nucleotide sequence ID" value="NZ_UGQB01000004.1"/>
</dbReference>
<name>A0A378QZA8_9GAMM</name>
<gene>
    <name evidence="1" type="ORF">NCTC12877_00698</name>
</gene>